<name>A0A2A2SJ08_9SPHN</name>
<dbReference type="GO" id="GO:0032259">
    <property type="term" value="P:methylation"/>
    <property type="evidence" value="ECO:0007669"/>
    <property type="project" value="UniProtKB-KW"/>
</dbReference>
<evidence type="ECO:0000313" key="1">
    <source>
        <dbReference type="EMBL" id="PAX09226.1"/>
    </source>
</evidence>
<dbReference type="EMBL" id="NSLI01000001">
    <property type="protein sequence ID" value="PAX09226.1"/>
    <property type="molecule type" value="Genomic_DNA"/>
</dbReference>
<reference evidence="2" key="1">
    <citation type="submission" date="2017-09" db="EMBL/GenBank/DDBJ databases">
        <authorList>
            <person name="Feng G."/>
            <person name="Zhu H."/>
        </authorList>
    </citation>
    <scope>NUCLEOTIDE SEQUENCE [LARGE SCALE GENOMIC DNA]</scope>
    <source>
        <strain evidence="2">1PNM-20</strain>
    </source>
</reference>
<dbReference type="Gene3D" id="3.40.50.150">
    <property type="entry name" value="Vaccinia Virus protein VP39"/>
    <property type="match status" value="1"/>
</dbReference>
<comment type="caution">
    <text evidence="1">The sequence shown here is derived from an EMBL/GenBank/DDBJ whole genome shotgun (WGS) entry which is preliminary data.</text>
</comment>
<keyword evidence="1" id="KW-0489">Methyltransferase</keyword>
<gene>
    <name evidence="1" type="ORF">CKY28_00180</name>
</gene>
<dbReference type="InterPro" id="IPR029063">
    <property type="entry name" value="SAM-dependent_MTases_sf"/>
</dbReference>
<dbReference type="Proteomes" id="UP000218151">
    <property type="component" value="Unassembled WGS sequence"/>
</dbReference>
<proteinExistence type="predicted"/>
<dbReference type="OrthoDB" id="5195124at2"/>
<evidence type="ECO:0000313" key="2">
    <source>
        <dbReference type="Proteomes" id="UP000218151"/>
    </source>
</evidence>
<protein>
    <submittedName>
        <fullName evidence="1">SAM-dependent methyltransferase</fullName>
    </submittedName>
</protein>
<dbReference type="RefSeq" id="WP_095996332.1">
    <property type="nucleotide sequence ID" value="NZ_NSLI01000001.1"/>
</dbReference>
<organism evidence="1 2">
    <name type="scientific">Sphingomonas lenta</name>
    <dbReference type="NCBI Taxonomy" id="1141887"/>
    <lineage>
        <taxon>Bacteria</taxon>
        <taxon>Pseudomonadati</taxon>
        <taxon>Pseudomonadota</taxon>
        <taxon>Alphaproteobacteria</taxon>
        <taxon>Sphingomonadales</taxon>
        <taxon>Sphingomonadaceae</taxon>
        <taxon>Sphingomonas</taxon>
    </lineage>
</organism>
<dbReference type="CDD" id="cd02440">
    <property type="entry name" value="AdoMet_MTases"/>
    <property type="match status" value="1"/>
</dbReference>
<dbReference type="GO" id="GO:0008168">
    <property type="term" value="F:methyltransferase activity"/>
    <property type="evidence" value="ECO:0007669"/>
    <property type="project" value="UniProtKB-KW"/>
</dbReference>
<keyword evidence="2" id="KW-1185">Reference proteome</keyword>
<dbReference type="AlphaFoldDB" id="A0A2A2SJ08"/>
<accession>A0A2A2SJ08</accession>
<sequence>MNPVLSVFDFVRRLVNGDRRRGEAGWKANDAFVHQAPSAQQAVDIFKGDWASKLPIEGVTSGAVDLFDDTRIRWLLERLGDVGGWNVLELGPLEGGHTSMLTQAGAASILAIEANKAAFLRCLLVKELLGLLRAHFELGDFDAFLAQSDRRYDLLMASGILYHMVDPLQTLLNMVKASDRIFVWSHFVDKAAMLPGDRRWRPMTGEVTSRTLGDDTMTYYVRSYRGTEAKSDFCGGVMSRSIWLDKDEVLAFFQRHGYAVETAFEEPQAVAGPSVCMLARRA</sequence>
<keyword evidence="1" id="KW-0808">Transferase</keyword>
<dbReference type="SUPFAM" id="SSF53335">
    <property type="entry name" value="S-adenosyl-L-methionine-dependent methyltransferases"/>
    <property type="match status" value="1"/>
</dbReference>